<organism evidence="1 2">
    <name type="scientific">Methylomusa anaerophila</name>
    <dbReference type="NCBI Taxonomy" id="1930071"/>
    <lineage>
        <taxon>Bacteria</taxon>
        <taxon>Bacillati</taxon>
        <taxon>Bacillota</taxon>
        <taxon>Negativicutes</taxon>
        <taxon>Selenomonadales</taxon>
        <taxon>Sporomusaceae</taxon>
        <taxon>Methylomusa</taxon>
    </lineage>
</organism>
<keyword evidence="2" id="KW-1185">Reference proteome</keyword>
<protein>
    <submittedName>
        <fullName evidence="1">Uncharacterized protein</fullName>
    </submittedName>
</protein>
<proteinExistence type="predicted"/>
<evidence type="ECO:0000313" key="2">
    <source>
        <dbReference type="Proteomes" id="UP000276437"/>
    </source>
</evidence>
<dbReference type="KEGG" id="mana:MAMMFC1_04209"/>
<gene>
    <name evidence="1" type="ORF">MAMMFC1_04209</name>
</gene>
<dbReference type="AlphaFoldDB" id="A0A348AQZ4"/>
<evidence type="ECO:0000313" key="1">
    <source>
        <dbReference type="EMBL" id="BBB93492.1"/>
    </source>
</evidence>
<dbReference type="Proteomes" id="UP000276437">
    <property type="component" value="Chromosome"/>
</dbReference>
<name>A0A348AQZ4_9FIRM</name>
<dbReference type="EMBL" id="AP018449">
    <property type="protein sequence ID" value="BBB93492.1"/>
    <property type="molecule type" value="Genomic_DNA"/>
</dbReference>
<sequence>MKGLHGKIYFYNIIQGELGLLLLSLRPPAVLQSHDMLRWPSSTAWNYSRFMILLGGAKPYGYGKVRITVKQVMLEKKV</sequence>
<reference evidence="1 2" key="1">
    <citation type="journal article" date="2018" name="Int. J. Syst. Evol. Microbiol.">
        <title>Methylomusa anaerophila gen. nov., sp. nov., an anaerobic methanol-utilizing bacterium isolated from a microbial fuel cell.</title>
        <authorList>
            <person name="Amano N."/>
            <person name="Yamamuro A."/>
            <person name="Miyahara M."/>
            <person name="Kouzuma A."/>
            <person name="Abe T."/>
            <person name="Watanabe K."/>
        </authorList>
    </citation>
    <scope>NUCLEOTIDE SEQUENCE [LARGE SCALE GENOMIC DNA]</scope>
    <source>
        <strain evidence="1 2">MMFC1</strain>
    </source>
</reference>
<accession>A0A348AQZ4</accession>